<comment type="caution">
    <text evidence="3">The sequence shown here is derived from an EMBL/GenBank/DDBJ whole genome shotgun (WGS) entry which is preliminary data.</text>
</comment>
<dbReference type="Proteomes" id="UP000584642">
    <property type="component" value="Unassembled WGS sequence"/>
</dbReference>
<evidence type="ECO:0000256" key="1">
    <source>
        <dbReference type="SAM" id="MobiDB-lite"/>
    </source>
</evidence>
<evidence type="ECO:0000313" key="4">
    <source>
        <dbReference type="Proteomes" id="UP000584642"/>
    </source>
</evidence>
<gene>
    <name evidence="3" type="ORF">HND93_21680</name>
</gene>
<dbReference type="Pfam" id="PF13467">
    <property type="entry name" value="RHH_4"/>
    <property type="match status" value="1"/>
</dbReference>
<sequence>MLDGHRTSMRLEPSMWTALEEIAGRERMSVNDVCSRIKNRLEEQNRRKGTTADSSDVTLTSAVRTFIVSYFRNAQTEDGHSRAGHGRGGDPFVGTPFELPPDDDGDASSGTGGPTGNGSEVSGSIKPPGSSGRAATGLEA</sequence>
<organism evidence="3 4">
    <name type="scientific">Azospirillum oleiclasticum</name>
    <dbReference type="NCBI Taxonomy" id="2735135"/>
    <lineage>
        <taxon>Bacteria</taxon>
        <taxon>Pseudomonadati</taxon>
        <taxon>Pseudomonadota</taxon>
        <taxon>Alphaproteobacteria</taxon>
        <taxon>Rhodospirillales</taxon>
        <taxon>Azospirillaceae</taxon>
        <taxon>Azospirillum</taxon>
    </lineage>
</organism>
<dbReference type="EMBL" id="JABFDB010000016">
    <property type="protein sequence ID" value="NYZ22330.1"/>
    <property type="molecule type" value="Genomic_DNA"/>
</dbReference>
<protein>
    <submittedName>
        <fullName evidence="3">Ribbon-helix-helix domain-containing protein</fullName>
    </submittedName>
</protein>
<name>A0ABX2TEY3_9PROT</name>
<dbReference type="InterPro" id="IPR038268">
    <property type="entry name" value="RHH_sf"/>
</dbReference>
<accession>A0ABX2TEY3</accession>
<keyword evidence="4" id="KW-1185">Reference proteome</keyword>
<proteinExistence type="predicted"/>
<dbReference type="InterPro" id="IPR027373">
    <property type="entry name" value="RHH_dom"/>
</dbReference>
<reference evidence="3 4" key="1">
    <citation type="submission" date="2020-05" db="EMBL/GenBank/DDBJ databases">
        <title>Azospirillum oleiclasticum sp. nov, a nitrogen-fixing and heavy crude oil-emulsifying bacterium isolated from the crude oil of Yumen Oilfield.</title>
        <authorList>
            <person name="Wu D."/>
            <person name="Cai M."/>
            <person name="Zhang X."/>
        </authorList>
    </citation>
    <scope>NUCLEOTIDE SEQUENCE [LARGE SCALE GENOMIC DNA]</scope>
    <source>
        <strain evidence="3 4">ROY-1-1-2</strain>
    </source>
</reference>
<evidence type="ECO:0000313" key="3">
    <source>
        <dbReference type="EMBL" id="NYZ22330.1"/>
    </source>
</evidence>
<feature type="region of interest" description="Disordered" evidence="1">
    <location>
        <begin position="74"/>
        <end position="140"/>
    </location>
</feature>
<evidence type="ECO:0000259" key="2">
    <source>
        <dbReference type="Pfam" id="PF13467"/>
    </source>
</evidence>
<feature type="domain" description="Ribbon-helix-helix" evidence="2">
    <location>
        <begin position="2"/>
        <end position="70"/>
    </location>
</feature>
<dbReference type="Gene3D" id="1.10.3990.20">
    <property type="entry name" value="protein bp1543"/>
    <property type="match status" value="1"/>
</dbReference>